<dbReference type="GO" id="GO:0031072">
    <property type="term" value="F:heat shock protein binding"/>
    <property type="evidence" value="ECO:0007669"/>
    <property type="project" value="InterPro"/>
</dbReference>
<feature type="compositionally biased region" description="Acidic residues" evidence="1">
    <location>
        <begin position="41"/>
        <end position="52"/>
    </location>
</feature>
<evidence type="ECO:0000313" key="3">
    <source>
        <dbReference type="Proteomes" id="UP000593567"/>
    </source>
</evidence>
<dbReference type="CDD" id="cd10719">
    <property type="entry name" value="DnaJ_zf"/>
    <property type="match status" value="1"/>
</dbReference>
<dbReference type="GO" id="GO:0051082">
    <property type="term" value="F:unfolded protein binding"/>
    <property type="evidence" value="ECO:0007669"/>
    <property type="project" value="InterPro"/>
</dbReference>
<accession>A0A7J7KJL0</accession>
<dbReference type="OrthoDB" id="3355217at2759"/>
<dbReference type="AlphaFoldDB" id="A0A7J7KJL0"/>
<protein>
    <recommendedName>
        <fullName evidence="4">SSUH2</fullName>
    </recommendedName>
</protein>
<gene>
    <name evidence="2" type="ORF">EB796_003622</name>
</gene>
<comment type="caution">
    <text evidence="2">The sequence shown here is derived from an EMBL/GenBank/DDBJ whole genome shotgun (WGS) entry which is preliminary data.</text>
</comment>
<evidence type="ECO:0000256" key="1">
    <source>
        <dbReference type="SAM" id="MobiDB-lite"/>
    </source>
</evidence>
<organism evidence="2 3">
    <name type="scientific">Bugula neritina</name>
    <name type="common">Brown bryozoan</name>
    <name type="synonym">Sertularia neritina</name>
    <dbReference type="NCBI Taxonomy" id="10212"/>
    <lineage>
        <taxon>Eukaryota</taxon>
        <taxon>Metazoa</taxon>
        <taxon>Spiralia</taxon>
        <taxon>Lophotrochozoa</taxon>
        <taxon>Bryozoa</taxon>
        <taxon>Gymnolaemata</taxon>
        <taxon>Cheilostomatida</taxon>
        <taxon>Flustrina</taxon>
        <taxon>Buguloidea</taxon>
        <taxon>Bugulidae</taxon>
        <taxon>Bugula</taxon>
    </lineage>
</organism>
<dbReference type="EMBL" id="VXIV02000476">
    <property type="protein sequence ID" value="KAF6038064.1"/>
    <property type="molecule type" value="Genomic_DNA"/>
</dbReference>
<name>A0A7J7KJL0_BUGNE</name>
<proteinExistence type="predicted"/>
<dbReference type="PANTHER" id="PTHR48465">
    <property type="entry name" value="PROTEIN SSUH2 HOMOLOG"/>
    <property type="match status" value="1"/>
</dbReference>
<feature type="compositionally biased region" description="Polar residues" evidence="1">
    <location>
        <begin position="1"/>
        <end position="13"/>
    </location>
</feature>
<reference evidence="2" key="1">
    <citation type="submission" date="2020-06" db="EMBL/GenBank/DDBJ databases">
        <title>Draft genome of Bugula neritina, a colonial animal packing powerful symbionts and potential medicines.</title>
        <authorList>
            <person name="Rayko M."/>
        </authorList>
    </citation>
    <scope>NUCLEOTIDE SEQUENCE [LARGE SCALE GENOMIC DNA]</scope>
    <source>
        <strain evidence="2">Kwan_BN1</strain>
    </source>
</reference>
<evidence type="ECO:0000313" key="2">
    <source>
        <dbReference type="EMBL" id="KAF6038064.1"/>
    </source>
</evidence>
<dbReference type="InterPro" id="IPR001305">
    <property type="entry name" value="HSP_DnaJ_Cys-rich_dom"/>
</dbReference>
<dbReference type="PANTHER" id="PTHR48465:SF1">
    <property type="entry name" value="PROTEIN SSUH2 HOMOLOG"/>
    <property type="match status" value="1"/>
</dbReference>
<keyword evidence="3" id="KW-1185">Reference proteome</keyword>
<evidence type="ECO:0008006" key="4">
    <source>
        <dbReference type="Google" id="ProtNLM"/>
    </source>
</evidence>
<sequence>MSTNVVHPTQPQSGEDVAPSGDSNFAAEKQGAADEAVQPDAADDKEEVDDYVPSDMSGLQTYEGYADVGFEVATSAIEFTTAANISEEEAREALLQFVAENCCYGDKAAKQMQFDRIDPSNALHYRLETFCEKRTTCRVEVPHYPHQRVDGPHNGTRPLPWNVPVSPEREFADHEYKLPVPHTAEVRRCGVCAGRGRVRCGRCNGCGRVTCPTCSGSGRERHNSEEGIYYTTCTHCGGPGRVCCGRCDGSGRVTCGHCDGTGEMTSFIQLTVRFTNNVMDYIMEDTPMPDELVKTVSGTELFARTLPQVKPISNFPVQQINENSARLVEESRTAFPGQRQLKQVYIYIYHHYWQTLVRTQRHNLRAVPVTSVAYTFKEESSTFYVYGMERKVYSPDYPHRCCWGCNIL</sequence>
<dbReference type="Proteomes" id="UP000593567">
    <property type="component" value="Unassembled WGS sequence"/>
</dbReference>
<feature type="region of interest" description="Disordered" evidence="1">
    <location>
        <begin position="1"/>
        <end position="56"/>
    </location>
</feature>
<dbReference type="InterPro" id="IPR052789">
    <property type="entry name" value="SSUH2_homolog"/>
</dbReference>